<feature type="region of interest" description="Disordered" evidence="2">
    <location>
        <begin position="37"/>
        <end position="78"/>
    </location>
</feature>
<keyword evidence="1" id="KW-0863">Zinc-finger</keyword>
<dbReference type="SUPFAM" id="SSF57756">
    <property type="entry name" value="Retrovirus zinc finger-like domains"/>
    <property type="match status" value="1"/>
</dbReference>
<evidence type="ECO:0000256" key="1">
    <source>
        <dbReference type="PROSITE-ProRule" id="PRU00047"/>
    </source>
</evidence>
<proteinExistence type="predicted"/>
<feature type="compositionally biased region" description="Low complexity" evidence="2">
    <location>
        <begin position="49"/>
        <end position="70"/>
    </location>
</feature>
<dbReference type="GO" id="GO:0008270">
    <property type="term" value="F:zinc ion binding"/>
    <property type="evidence" value="ECO:0007669"/>
    <property type="project" value="UniProtKB-KW"/>
</dbReference>
<dbReference type="GeneTree" id="ENSGT00950000183173"/>
<evidence type="ECO:0000259" key="3">
    <source>
        <dbReference type="PROSITE" id="PS50158"/>
    </source>
</evidence>
<feature type="domain" description="CCHC-type" evidence="3">
    <location>
        <begin position="302"/>
        <end position="317"/>
    </location>
</feature>
<dbReference type="GO" id="GO:0003676">
    <property type="term" value="F:nucleic acid binding"/>
    <property type="evidence" value="ECO:0007669"/>
    <property type="project" value="InterPro"/>
</dbReference>
<evidence type="ECO:0000313" key="5">
    <source>
        <dbReference type="Proteomes" id="UP000265160"/>
    </source>
</evidence>
<keyword evidence="1" id="KW-0479">Metal-binding</keyword>
<dbReference type="Proteomes" id="UP000265160">
    <property type="component" value="Unplaced"/>
</dbReference>
<dbReference type="PANTHER" id="PTHR15503">
    <property type="entry name" value="LDOC1 RELATED"/>
    <property type="match status" value="1"/>
</dbReference>
<dbReference type="InterPro" id="IPR001878">
    <property type="entry name" value="Znf_CCHC"/>
</dbReference>
<dbReference type="Gene3D" id="4.10.60.10">
    <property type="entry name" value="Zinc finger, CCHC-type"/>
    <property type="match status" value="1"/>
</dbReference>
<dbReference type="Ensembl" id="ENSMZET00005030820.1">
    <property type="protein sequence ID" value="ENSMZEP00005029880.1"/>
    <property type="gene ID" value="ENSMZEG00005022288.1"/>
</dbReference>
<organism evidence="4 5">
    <name type="scientific">Maylandia zebra</name>
    <name type="common">zebra mbuna</name>
    <dbReference type="NCBI Taxonomy" id="106582"/>
    <lineage>
        <taxon>Eukaryota</taxon>
        <taxon>Metazoa</taxon>
        <taxon>Chordata</taxon>
        <taxon>Craniata</taxon>
        <taxon>Vertebrata</taxon>
        <taxon>Euteleostomi</taxon>
        <taxon>Actinopterygii</taxon>
        <taxon>Neopterygii</taxon>
        <taxon>Teleostei</taxon>
        <taxon>Neoteleostei</taxon>
        <taxon>Acanthomorphata</taxon>
        <taxon>Ovalentaria</taxon>
        <taxon>Cichlomorphae</taxon>
        <taxon>Cichliformes</taxon>
        <taxon>Cichlidae</taxon>
        <taxon>African cichlids</taxon>
        <taxon>Pseudocrenilabrinae</taxon>
        <taxon>Haplochromini</taxon>
        <taxon>Maylandia</taxon>
        <taxon>Maylandia zebra complex</taxon>
    </lineage>
</organism>
<dbReference type="InterPro" id="IPR005162">
    <property type="entry name" value="Retrotrans_gag_dom"/>
</dbReference>
<evidence type="ECO:0000256" key="2">
    <source>
        <dbReference type="SAM" id="MobiDB-lite"/>
    </source>
</evidence>
<protein>
    <recommendedName>
        <fullName evidence="3">CCHC-type domain-containing protein</fullName>
    </recommendedName>
</protein>
<reference evidence="4" key="1">
    <citation type="submission" date="2025-08" db="UniProtKB">
        <authorList>
            <consortium name="Ensembl"/>
        </authorList>
    </citation>
    <scope>IDENTIFICATION</scope>
</reference>
<name>A0A3P9D5D3_9CICH</name>
<dbReference type="PANTHER" id="PTHR15503:SF36">
    <property type="entry name" value="RETROTRANSPOSON GAG-LIKE PROTEIN 5"/>
    <property type="match status" value="1"/>
</dbReference>
<accession>A0A3P9D5D3</accession>
<feature type="region of interest" description="Disordered" evidence="2">
    <location>
        <begin position="253"/>
        <end position="294"/>
    </location>
</feature>
<dbReference type="STRING" id="106582.ENSMZEP00005029880"/>
<keyword evidence="1" id="KW-0862">Zinc</keyword>
<dbReference type="AlphaFoldDB" id="A0A3P9D5D3"/>
<sequence length="325" mass="35997">MCRTPVSLNELLQRHEHMLMRLSGDVAALSLALAQRTPLTDSPPPPASPADEPIPGASASQPASAAQTTPVVVGHQPPSPELFHGELDKCAGFLTQLTYFFRQQIHWYPGDGDKISFFVQLLRDRALQWAQAVLRSHPDISYPEFLSKFKSVFDKGSEAAAAAQRLLNLKQGRRRMSDYSVNFWVLAEQTGWGQEVLKSALLNNICDELKGELIMHDLPASLDSLMTLCIKLDDRLQARRDLRGRAFQEPRALLGPPAGEWRAKPSAAHSGELSEEGERPMQLGRSRLTPAERQQRMVSGECLYCGRKGHFIATCPSRPKGGARP</sequence>
<dbReference type="PROSITE" id="PS50158">
    <property type="entry name" value="ZF_CCHC"/>
    <property type="match status" value="1"/>
</dbReference>
<evidence type="ECO:0000313" key="4">
    <source>
        <dbReference type="Ensembl" id="ENSMZEP00005029880.1"/>
    </source>
</evidence>
<reference evidence="4" key="2">
    <citation type="submission" date="2025-09" db="UniProtKB">
        <authorList>
            <consortium name="Ensembl"/>
        </authorList>
    </citation>
    <scope>IDENTIFICATION</scope>
</reference>
<dbReference type="Pfam" id="PF03732">
    <property type="entry name" value="Retrotrans_gag"/>
    <property type="match status" value="1"/>
</dbReference>
<keyword evidence="5" id="KW-1185">Reference proteome</keyword>
<dbReference type="InterPro" id="IPR032567">
    <property type="entry name" value="RTL1-rel"/>
</dbReference>
<dbReference type="InterPro" id="IPR036875">
    <property type="entry name" value="Znf_CCHC_sf"/>
</dbReference>